<dbReference type="SUPFAM" id="SSF55040">
    <property type="entry name" value="Molybdenum cofactor biosynthesis protein C, MoaC"/>
    <property type="match status" value="1"/>
</dbReference>
<evidence type="ECO:0000256" key="5">
    <source>
        <dbReference type="ARBA" id="ARBA00023239"/>
    </source>
</evidence>
<comment type="function">
    <text evidence="6">Catalyzes the conversion of (8S)-3',8-cyclo-7,8-dihydroguanosine 5'-triphosphate to cyclic pyranopterin monophosphate (cPMP).</text>
</comment>
<dbReference type="InterPro" id="IPR050105">
    <property type="entry name" value="MoCo_biosynth_MoaA/MoaC"/>
</dbReference>
<comment type="caution">
    <text evidence="9">The sequence shown here is derived from an EMBL/GenBank/DDBJ whole genome shotgun (WGS) entry which is preliminary data.</text>
</comment>
<dbReference type="PANTHER" id="PTHR22960">
    <property type="entry name" value="MOLYBDOPTERIN COFACTOR SYNTHESIS PROTEIN A"/>
    <property type="match status" value="1"/>
</dbReference>
<feature type="region of interest" description="Disordered" evidence="7">
    <location>
        <begin position="1"/>
        <end position="23"/>
    </location>
</feature>
<evidence type="ECO:0000256" key="3">
    <source>
        <dbReference type="ARBA" id="ARBA00012575"/>
    </source>
</evidence>
<sequence length="163" mass="17482">MTQEQSENKDFSHLDTQHNPSMVDVSGKTITKRTATARSIIALTPEIVAQFVNGDIQTKKGAVFQTAIIAGTMGAKKTSDLIPLCHPLGLDSCKFNIEIQGNDVIIDCMCTLAAKTGVEMEALTGATIAALTVYDMCKAFSHDLVIKETKLLSKTGGKSDYKA</sequence>
<reference evidence="9 10" key="1">
    <citation type="submission" date="2023-05" db="EMBL/GenBank/DDBJ databases">
        <title>Novel species of genus Flectobacillus isolated from stream in China.</title>
        <authorList>
            <person name="Lu H."/>
        </authorList>
    </citation>
    <scope>NUCLEOTIDE SEQUENCE [LARGE SCALE GENOMIC DNA]</scope>
    <source>
        <strain evidence="9 10">KCTC 42575</strain>
    </source>
</reference>
<dbReference type="NCBIfam" id="NF006870">
    <property type="entry name" value="PRK09364.1"/>
    <property type="match status" value="1"/>
</dbReference>
<evidence type="ECO:0000256" key="6">
    <source>
        <dbReference type="ARBA" id="ARBA00055087"/>
    </source>
</evidence>
<organism evidence="9 10">
    <name type="scientific">Flectobacillus roseus</name>
    <dbReference type="NCBI Taxonomy" id="502259"/>
    <lineage>
        <taxon>Bacteria</taxon>
        <taxon>Pseudomonadati</taxon>
        <taxon>Bacteroidota</taxon>
        <taxon>Cytophagia</taxon>
        <taxon>Cytophagales</taxon>
        <taxon>Flectobacillaceae</taxon>
        <taxon>Flectobacillus</taxon>
    </lineage>
</organism>
<keyword evidence="10" id="KW-1185">Reference proteome</keyword>
<evidence type="ECO:0000256" key="7">
    <source>
        <dbReference type="SAM" id="MobiDB-lite"/>
    </source>
</evidence>
<dbReference type="CDD" id="cd01420">
    <property type="entry name" value="MoaC_PE"/>
    <property type="match status" value="1"/>
</dbReference>
<gene>
    <name evidence="9" type="primary">moaC</name>
    <name evidence="9" type="ORF">QM524_24750</name>
</gene>
<dbReference type="NCBIfam" id="TIGR00581">
    <property type="entry name" value="moaC"/>
    <property type="match status" value="1"/>
</dbReference>
<feature type="compositionally biased region" description="Basic and acidic residues" evidence="7">
    <location>
        <begin position="1"/>
        <end position="16"/>
    </location>
</feature>
<dbReference type="EC" id="4.6.1.17" evidence="3"/>
<dbReference type="EMBL" id="JASHIF010000030">
    <property type="protein sequence ID" value="MDI9862457.1"/>
    <property type="molecule type" value="Genomic_DNA"/>
</dbReference>
<evidence type="ECO:0000256" key="4">
    <source>
        <dbReference type="ARBA" id="ARBA00023150"/>
    </source>
</evidence>
<dbReference type="RefSeq" id="WP_283346708.1">
    <property type="nucleotide sequence ID" value="NZ_JASHIF010000030.1"/>
</dbReference>
<evidence type="ECO:0000256" key="2">
    <source>
        <dbReference type="ARBA" id="ARBA00005046"/>
    </source>
</evidence>
<dbReference type="PANTHER" id="PTHR22960:SF0">
    <property type="entry name" value="MOLYBDENUM COFACTOR BIOSYNTHESIS PROTEIN 1"/>
    <property type="match status" value="1"/>
</dbReference>
<evidence type="ECO:0000256" key="1">
    <source>
        <dbReference type="ARBA" id="ARBA00001637"/>
    </source>
</evidence>
<comment type="pathway">
    <text evidence="2">Cofactor biosynthesis; molybdopterin biosynthesis.</text>
</comment>
<accession>A0ABT6YFU9</accession>
<dbReference type="InterPro" id="IPR047594">
    <property type="entry name" value="MoaC_bact/euk"/>
</dbReference>
<name>A0ABT6YFU9_9BACT</name>
<evidence type="ECO:0000313" key="9">
    <source>
        <dbReference type="EMBL" id="MDI9862457.1"/>
    </source>
</evidence>
<proteinExistence type="predicted"/>
<dbReference type="Pfam" id="PF01967">
    <property type="entry name" value="MoaC"/>
    <property type="match status" value="1"/>
</dbReference>
<dbReference type="GO" id="GO:0061799">
    <property type="term" value="F:cyclic pyranopterin monophosphate synthase activity"/>
    <property type="evidence" value="ECO:0007669"/>
    <property type="project" value="UniProtKB-EC"/>
</dbReference>
<dbReference type="InterPro" id="IPR002820">
    <property type="entry name" value="Mopterin_CF_biosynth-C_dom"/>
</dbReference>
<evidence type="ECO:0000259" key="8">
    <source>
        <dbReference type="Pfam" id="PF01967"/>
    </source>
</evidence>
<protein>
    <recommendedName>
        <fullName evidence="3">cyclic pyranopterin monophosphate synthase</fullName>
        <ecNumber evidence="3">4.6.1.17</ecNumber>
    </recommendedName>
</protein>
<dbReference type="Proteomes" id="UP001236507">
    <property type="component" value="Unassembled WGS sequence"/>
</dbReference>
<keyword evidence="5 9" id="KW-0456">Lyase</keyword>
<evidence type="ECO:0000313" key="10">
    <source>
        <dbReference type="Proteomes" id="UP001236507"/>
    </source>
</evidence>
<dbReference type="InterPro" id="IPR023045">
    <property type="entry name" value="MoaC"/>
</dbReference>
<comment type="catalytic activity">
    <reaction evidence="1">
        <text>(8S)-3',8-cyclo-7,8-dihydroguanosine 5'-triphosphate = cyclic pyranopterin phosphate + diphosphate</text>
        <dbReference type="Rhea" id="RHEA:49580"/>
        <dbReference type="ChEBI" id="CHEBI:33019"/>
        <dbReference type="ChEBI" id="CHEBI:59648"/>
        <dbReference type="ChEBI" id="CHEBI:131766"/>
        <dbReference type="EC" id="4.6.1.17"/>
    </reaction>
</comment>
<feature type="domain" description="Molybdopterin cofactor biosynthesis C (MoaC)" evidence="8">
    <location>
        <begin position="22"/>
        <end position="157"/>
    </location>
</feature>
<keyword evidence="4" id="KW-0501">Molybdenum cofactor biosynthesis</keyword>
<dbReference type="InterPro" id="IPR036522">
    <property type="entry name" value="MoaC_sf"/>
</dbReference>
<dbReference type="Gene3D" id="3.30.70.640">
    <property type="entry name" value="Molybdopterin cofactor biosynthesis C (MoaC) domain"/>
    <property type="match status" value="1"/>
</dbReference>